<protein>
    <submittedName>
        <fullName evidence="1">Uncharacterized protein</fullName>
    </submittedName>
</protein>
<evidence type="ECO:0000313" key="1">
    <source>
        <dbReference type="EMBL" id="MFC7277381.1"/>
    </source>
</evidence>
<dbReference type="RefSeq" id="WP_378972895.1">
    <property type="nucleotide sequence ID" value="NZ_JBHTBJ010000022.1"/>
</dbReference>
<dbReference type="Proteomes" id="UP001596548">
    <property type="component" value="Unassembled WGS sequence"/>
</dbReference>
<sequence length="157" mass="16376">MDQNWRHLPSPARPIASATTAAVDAAQRRDEEALTGAVDDLAGLDPAPTGLVLGTLIRLLLEQTHPDGLDGEAVRAVLEHAVRESAAWQPEVDPHVVLLLLAGALGVTGEDDGAPPPKPGVLARHAALLAADLLGPRPVAPQLTAAFTEIQRAQLND</sequence>
<evidence type="ECO:0000313" key="2">
    <source>
        <dbReference type="Proteomes" id="UP001596548"/>
    </source>
</evidence>
<organism evidence="1 2">
    <name type="scientific">Paractinoplanes rhizophilus</name>
    <dbReference type="NCBI Taxonomy" id="1416877"/>
    <lineage>
        <taxon>Bacteria</taxon>
        <taxon>Bacillati</taxon>
        <taxon>Actinomycetota</taxon>
        <taxon>Actinomycetes</taxon>
        <taxon>Micromonosporales</taxon>
        <taxon>Micromonosporaceae</taxon>
        <taxon>Paractinoplanes</taxon>
    </lineage>
</organism>
<proteinExistence type="predicted"/>
<keyword evidence="2" id="KW-1185">Reference proteome</keyword>
<dbReference type="EMBL" id="JBHTBJ010000022">
    <property type="protein sequence ID" value="MFC7277381.1"/>
    <property type="molecule type" value="Genomic_DNA"/>
</dbReference>
<reference evidence="2" key="1">
    <citation type="journal article" date="2019" name="Int. J. Syst. Evol. Microbiol.">
        <title>The Global Catalogue of Microorganisms (GCM) 10K type strain sequencing project: providing services to taxonomists for standard genome sequencing and annotation.</title>
        <authorList>
            <consortium name="The Broad Institute Genomics Platform"/>
            <consortium name="The Broad Institute Genome Sequencing Center for Infectious Disease"/>
            <person name="Wu L."/>
            <person name="Ma J."/>
        </authorList>
    </citation>
    <scope>NUCLEOTIDE SEQUENCE [LARGE SCALE GENOMIC DNA]</scope>
    <source>
        <strain evidence="2">XZYJT-10</strain>
    </source>
</reference>
<accession>A0ABW2HXA4</accession>
<comment type="caution">
    <text evidence="1">The sequence shown here is derived from an EMBL/GenBank/DDBJ whole genome shotgun (WGS) entry which is preliminary data.</text>
</comment>
<name>A0ABW2HXA4_9ACTN</name>
<gene>
    <name evidence="1" type="ORF">ACFQS1_25595</name>
</gene>